<dbReference type="AlphaFoldDB" id="A0A9N9WMU5"/>
<dbReference type="GO" id="GO:0005886">
    <property type="term" value="C:plasma membrane"/>
    <property type="evidence" value="ECO:0007669"/>
    <property type="project" value="TreeGrafter"/>
</dbReference>
<accession>A0A9N9WMU5</accession>
<evidence type="ECO:0000256" key="1">
    <source>
        <dbReference type="ARBA" id="ARBA00001231"/>
    </source>
</evidence>
<dbReference type="InterPro" id="IPR015883">
    <property type="entry name" value="Glyco_hydro_20_cat"/>
</dbReference>
<organism evidence="12 13">
    <name type="scientific">Chironomus riparius</name>
    <dbReference type="NCBI Taxonomy" id="315576"/>
    <lineage>
        <taxon>Eukaryota</taxon>
        <taxon>Metazoa</taxon>
        <taxon>Ecdysozoa</taxon>
        <taxon>Arthropoda</taxon>
        <taxon>Hexapoda</taxon>
        <taxon>Insecta</taxon>
        <taxon>Pterygota</taxon>
        <taxon>Neoptera</taxon>
        <taxon>Endopterygota</taxon>
        <taxon>Diptera</taxon>
        <taxon>Nematocera</taxon>
        <taxon>Chironomoidea</taxon>
        <taxon>Chironomidae</taxon>
        <taxon>Chironominae</taxon>
        <taxon>Chironomus</taxon>
    </lineage>
</organism>
<evidence type="ECO:0000256" key="7">
    <source>
        <dbReference type="PIRNR" id="PIRNR001093"/>
    </source>
</evidence>
<evidence type="ECO:0000259" key="11">
    <source>
        <dbReference type="Pfam" id="PF14845"/>
    </source>
</evidence>
<dbReference type="Proteomes" id="UP001153620">
    <property type="component" value="Chromosome 1"/>
</dbReference>
<evidence type="ECO:0000256" key="6">
    <source>
        <dbReference type="ARBA" id="ARBA00023295"/>
    </source>
</evidence>
<evidence type="ECO:0000256" key="2">
    <source>
        <dbReference type="ARBA" id="ARBA00006285"/>
    </source>
</evidence>
<evidence type="ECO:0000256" key="9">
    <source>
        <dbReference type="SAM" id="SignalP"/>
    </source>
</evidence>
<dbReference type="Gene3D" id="3.30.379.10">
    <property type="entry name" value="Chitobiase/beta-hexosaminidase domain 2-like"/>
    <property type="match status" value="1"/>
</dbReference>
<evidence type="ECO:0000256" key="4">
    <source>
        <dbReference type="ARBA" id="ARBA00022801"/>
    </source>
</evidence>
<dbReference type="Gene3D" id="3.20.20.80">
    <property type="entry name" value="Glycosidases"/>
    <property type="match status" value="1"/>
</dbReference>
<proteinExistence type="inferred from homology"/>
<dbReference type="GO" id="GO:0005975">
    <property type="term" value="P:carbohydrate metabolic process"/>
    <property type="evidence" value="ECO:0007669"/>
    <property type="project" value="InterPro"/>
</dbReference>
<gene>
    <name evidence="12" type="ORF">CHIRRI_LOCUS265</name>
</gene>
<dbReference type="InterPro" id="IPR025705">
    <property type="entry name" value="Beta_hexosaminidase_sua/sub"/>
</dbReference>
<dbReference type="PANTHER" id="PTHR22600:SF42">
    <property type="entry name" value="BETA-N-ACETYLHEXOSAMINIDASE"/>
    <property type="match status" value="1"/>
</dbReference>
<dbReference type="EMBL" id="OU895877">
    <property type="protein sequence ID" value="CAG9797265.1"/>
    <property type="molecule type" value="Genomic_DNA"/>
</dbReference>
<reference evidence="12" key="1">
    <citation type="submission" date="2022-01" db="EMBL/GenBank/DDBJ databases">
        <authorList>
            <person name="King R."/>
        </authorList>
    </citation>
    <scope>NUCLEOTIDE SEQUENCE</scope>
</reference>
<dbReference type="PIRSF" id="PIRSF001093">
    <property type="entry name" value="B-hxosamndse_ab_euk"/>
    <property type="match status" value="1"/>
</dbReference>
<keyword evidence="6 7" id="KW-0326">Glycosidase</keyword>
<dbReference type="CDD" id="cd06562">
    <property type="entry name" value="GH20_HexA_HexB-like"/>
    <property type="match status" value="1"/>
</dbReference>
<evidence type="ECO:0000256" key="3">
    <source>
        <dbReference type="ARBA" id="ARBA00022729"/>
    </source>
</evidence>
<comment type="catalytic activity">
    <reaction evidence="1 7">
        <text>Hydrolysis of terminal non-reducing N-acetyl-D-hexosamine residues in N-acetyl-beta-D-hexosaminides.</text>
        <dbReference type="EC" id="3.2.1.52"/>
    </reaction>
</comment>
<evidence type="ECO:0000259" key="10">
    <source>
        <dbReference type="Pfam" id="PF00728"/>
    </source>
</evidence>
<dbReference type="FunFam" id="3.20.20.80:FF:000063">
    <property type="entry name" value="Beta-hexosaminidase"/>
    <property type="match status" value="1"/>
</dbReference>
<dbReference type="Pfam" id="PF00728">
    <property type="entry name" value="Glyco_hydro_20"/>
    <property type="match status" value="1"/>
</dbReference>
<dbReference type="GO" id="GO:0016231">
    <property type="term" value="F:beta-N-acetylglucosaminidase activity"/>
    <property type="evidence" value="ECO:0007669"/>
    <property type="project" value="TreeGrafter"/>
</dbReference>
<dbReference type="InterPro" id="IPR017853">
    <property type="entry name" value="GH"/>
</dbReference>
<dbReference type="PRINTS" id="PR00738">
    <property type="entry name" value="GLHYDRLASE20"/>
</dbReference>
<dbReference type="InterPro" id="IPR029018">
    <property type="entry name" value="Hex-like_dom2"/>
</dbReference>
<keyword evidence="5" id="KW-0325">Glycoprotein</keyword>
<keyword evidence="3 9" id="KW-0732">Signal</keyword>
<dbReference type="Pfam" id="PF14845">
    <property type="entry name" value="Glycohydro_20b2"/>
    <property type="match status" value="1"/>
</dbReference>
<dbReference type="GO" id="GO:0030203">
    <property type="term" value="P:glycosaminoglycan metabolic process"/>
    <property type="evidence" value="ECO:0007669"/>
    <property type="project" value="TreeGrafter"/>
</dbReference>
<feature type="signal peptide" evidence="9">
    <location>
        <begin position="1"/>
        <end position="19"/>
    </location>
</feature>
<name>A0A9N9WMU5_9DIPT</name>
<dbReference type="EC" id="3.2.1.52" evidence="7"/>
<feature type="chain" id="PRO_5040454196" description="Beta-hexosaminidase" evidence="9">
    <location>
        <begin position="20"/>
        <end position="588"/>
    </location>
</feature>
<dbReference type="InterPro" id="IPR029019">
    <property type="entry name" value="HEX_eukaryotic_N"/>
</dbReference>
<evidence type="ECO:0000313" key="12">
    <source>
        <dbReference type="EMBL" id="CAG9797265.1"/>
    </source>
</evidence>
<evidence type="ECO:0000313" key="13">
    <source>
        <dbReference type="Proteomes" id="UP001153620"/>
    </source>
</evidence>
<keyword evidence="4 7" id="KW-0378">Hydrolase</keyword>
<keyword evidence="13" id="KW-1185">Reference proteome</keyword>
<evidence type="ECO:0000256" key="8">
    <source>
        <dbReference type="PIRSR" id="PIRSR001093-1"/>
    </source>
</evidence>
<protein>
    <recommendedName>
        <fullName evidence="7">Beta-hexosaminidase</fullName>
        <ecNumber evidence="7">3.2.1.52</ecNumber>
    </recommendedName>
</protein>
<dbReference type="OrthoDB" id="428480at2759"/>
<sequence length="588" mass="68035">MYKLILFLQVIILIGSSISYQSDNVWYCRDDLYCLPLRNNNEQSTVQTFENQNICRLMCGKFGGLWPKPTLKCNLEKSTVGVNAELIRFEYPQSDDVMREYLNEVSFLFLKNINDECGNICNSPSDTEMFIHLSINELSSFKLTHDTDESYQLNISTSDNKINAHISSNTVFGTRHGLETLAQLMVKIVDDKQRNGLVTVSSAEISDKPYYKHRGLLLDTARHFIPIETILKVLDGMSVNKMNVFHWHITDSQSFPMEITRVPQMHLNGAFSSDKVYSQRQINDIVKYAKYRGIRVIFELDAPAHAGHGWEWGKKEGLGNLAVCVDNQPWRKSCIQPNCGQLNPANDNLYSVLRDIYQDIRDYKEKGEFFHMGGDEVFMNCWNNTKEITDYMQSNGYALTTEGFLDLWSEFQRKALDAFDSISDEKIPMVLWSSELTLPNNIDKYLPKNRYIIQTWLPDTSDVPEKLLKKGYRLIMSTKNAWYFDHGFWGITQYYSWKKVYANTLPRHPLVLGGEVCMWSEYCDEHSVEFKIFPRLNAAAERLWTNPATDLKSAEPRFNRQRERIIARGIKTDATIPEYCALFEGECN</sequence>
<dbReference type="SUPFAM" id="SSF51445">
    <property type="entry name" value="(Trans)glycosidases"/>
    <property type="match status" value="1"/>
</dbReference>
<dbReference type="PANTHER" id="PTHR22600">
    <property type="entry name" value="BETA-HEXOSAMINIDASE"/>
    <property type="match status" value="1"/>
</dbReference>
<reference evidence="12" key="2">
    <citation type="submission" date="2022-10" db="EMBL/GenBank/DDBJ databases">
        <authorList>
            <consortium name="ENA_rothamsted_submissions"/>
            <consortium name="culmorum"/>
            <person name="King R."/>
        </authorList>
    </citation>
    <scope>NUCLEOTIDE SEQUENCE</scope>
</reference>
<feature type="domain" description="Glycoside hydrolase family 20 catalytic" evidence="10">
    <location>
        <begin position="211"/>
        <end position="546"/>
    </location>
</feature>
<dbReference type="SUPFAM" id="SSF55545">
    <property type="entry name" value="beta-N-acetylhexosaminidase-like domain"/>
    <property type="match status" value="1"/>
</dbReference>
<evidence type="ECO:0000256" key="5">
    <source>
        <dbReference type="ARBA" id="ARBA00023180"/>
    </source>
</evidence>
<feature type="domain" description="Beta-hexosaminidase eukaryotic type N-terminal" evidence="11">
    <location>
        <begin position="132"/>
        <end position="184"/>
    </location>
</feature>
<comment type="similarity">
    <text evidence="2 7">Belongs to the glycosyl hydrolase 20 family.</text>
</comment>
<feature type="active site" description="Proton donor" evidence="8">
    <location>
        <position position="376"/>
    </location>
</feature>